<protein>
    <submittedName>
        <fullName evidence="2">Uncharacterized protein</fullName>
    </submittedName>
</protein>
<dbReference type="EMBL" id="CP071518">
    <property type="protein sequence ID" value="QSX77878.1"/>
    <property type="molecule type" value="Genomic_DNA"/>
</dbReference>
<name>A0A974XYB7_9GAMM</name>
<proteinExistence type="predicted"/>
<dbReference type="Proteomes" id="UP000639274">
    <property type="component" value="Chromosome"/>
</dbReference>
<dbReference type="KEGG" id="lsf:I8J32_014285"/>
<evidence type="ECO:0000313" key="3">
    <source>
        <dbReference type="Proteomes" id="UP000639274"/>
    </source>
</evidence>
<dbReference type="RefSeq" id="WP_200615740.1">
    <property type="nucleotide sequence ID" value="NZ_CP071518.1"/>
</dbReference>
<accession>A0A974XYB7</accession>
<dbReference type="AlphaFoldDB" id="A0A974XYB7"/>
<feature type="region of interest" description="Disordered" evidence="1">
    <location>
        <begin position="1"/>
        <end position="65"/>
    </location>
</feature>
<evidence type="ECO:0000313" key="2">
    <source>
        <dbReference type="EMBL" id="QSX77878.1"/>
    </source>
</evidence>
<gene>
    <name evidence="2" type="ORF">I8J32_014285</name>
</gene>
<evidence type="ECO:0000256" key="1">
    <source>
        <dbReference type="SAM" id="MobiDB-lite"/>
    </source>
</evidence>
<keyword evidence="3" id="KW-1185">Reference proteome</keyword>
<organism evidence="2 3">
    <name type="scientific">Agrilutibacter solisilvae</name>
    <dbReference type="NCBI Taxonomy" id="2763317"/>
    <lineage>
        <taxon>Bacteria</taxon>
        <taxon>Pseudomonadati</taxon>
        <taxon>Pseudomonadota</taxon>
        <taxon>Gammaproteobacteria</taxon>
        <taxon>Lysobacterales</taxon>
        <taxon>Lysobacteraceae</taxon>
        <taxon>Agrilutibacter</taxon>
    </lineage>
</organism>
<sequence length="65" mass="7459">MNTSEHRLEPPQSHAAKMSTATVRLSKRDPAADGWPSLPAAPQVRRRSTDALPWRPESPRMRWER</sequence>
<reference evidence="2 3" key="1">
    <citation type="submission" date="2021-03" db="EMBL/GenBank/DDBJ databases">
        <title>Lysobacter sp. nov. isolated from soil of gangwondo yeongwol, south Korea.</title>
        <authorList>
            <person name="Kim K.R."/>
            <person name="Kim K.H."/>
            <person name="Jeon C.O."/>
        </authorList>
    </citation>
    <scope>NUCLEOTIDE SEQUENCE [LARGE SCALE GENOMIC DNA]</scope>
    <source>
        <strain evidence="2 3">R19</strain>
    </source>
</reference>